<evidence type="ECO:0000313" key="1">
    <source>
        <dbReference type="EMBL" id="ORW11488.1"/>
    </source>
</evidence>
<proteinExistence type="predicted"/>
<dbReference type="Proteomes" id="UP000193866">
    <property type="component" value="Unassembled WGS sequence"/>
</dbReference>
<evidence type="ECO:0008006" key="3">
    <source>
        <dbReference type="Google" id="ProtNLM"/>
    </source>
</evidence>
<dbReference type="AlphaFoldDB" id="A0A1X1YK64"/>
<dbReference type="EMBL" id="LQPG01000017">
    <property type="protein sequence ID" value="ORW11488.1"/>
    <property type="molecule type" value="Genomic_DNA"/>
</dbReference>
<organism evidence="1 2">
    <name type="scientific">Mycolicibacter longobardus</name>
    <dbReference type="NCBI Taxonomy" id="1108812"/>
    <lineage>
        <taxon>Bacteria</taxon>
        <taxon>Bacillati</taxon>
        <taxon>Actinomycetota</taxon>
        <taxon>Actinomycetes</taxon>
        <taxon>Mycobacteriales</taxon>
        <taxon>Mycobacteriaceae</taxon>
        <taxon>Mycolicibacter</taxon>
    </lineage>
</organism>
<dbReference type="STRING" id="1108812.AWC16_10305"/>
<dbReference type="RefSeq" id="WP_085264398.1">
    <property type="nucleotide sequence ID" value="NZ_JACKVG010000012.1"/>
</dbReference>
<accession>A0A1X1YK64</accession>
<name>A0A1X1YK64_9MYCO</name>
<protein>
    <recommendedName>
        <fullName evidence="3">Plasmid maintenance system killer protein</fullName>
    </recommendedName>
</protein>
<gene>
    <name evidence="1" type="ORF">AWC16_10305</name>
</gene>
<dbReference type="OrthoDB" id="1524817at2"/>
<sequence length="101" mass="11471">MTAPPFQLLYTDEALNVLNDLAQPRHAVKNKKVIKALRLLRDNGPARPGLESHKYHSISGLRGEDVWESYVENRTPTAWRMWWVYGPGPDTITIVTIGPHP</sequence>
<keyword evidence="2" id="KW-1185">Reference proteome</keyword>
<comment type="caution">
    <text evidence="1">The sequence shown here is derived from an EMBL/GenBank/DDBJ whole genome shotgun (WGS) entry which is preliminary data.</text>
</comment>
<reference evidence="1 2" key="1">
    <citation type="submission" date="2016-01" db="EMBL/GenBank/DDBJ databases">
        <title>The new phylogeny of the genus Mycobacterium.</title>
        <authorList>
            <person name="Tarcisio F."/>
            <person name="Conor M."/>
            <person name="Antonella G."/>
            <person name="Elisabetta G."/>
            <person name="Giulia F.S."/>
            <person name="Sara T."/>
            <person name="Anna F."/>
            <person name="Clotilde B."/>
            <person name="Roberto B."/>
            <person name="Veronica D.S."/>
            <person name="Fabio R."/>
            <person name="Monica P."/>
            <person name="Olivier J."/>
            <person name="Enrico T."/>
            <person name="Nicola S."/>
        </authorList>
    </citation>
    <scope>NUCLEOTIDE SEQUENCE [LARGE SCALE GENOMIC DNA]</scope>
    <source>
        <strain evidence="1 2">DSM 45394</strain>
    </source>
</reference>
<evidence type="ECO:0000313" key="2">
    <source>
        <dbReference type="Proteomes" id="UP000193866"/>
    </source>
</evidence>